<evidence type="ECO:0000313" key="2">
    <source>
        <dbReference type="EMBL" id="KZP06280.1"/>
    </source>
</evidence>
<reference evidence="2 3" key="1">
    <citation type="journal article" date="2016" name="Mol. Biol. Evol.">
        <title>Comparative Genomics of Early-Diverging Mushroom-Forming Fungi Provides Insights into the Origins of Lignocellulose Decay Capabilities.</title>
        <authorList>
            <person name="Nagy L.G."/>
            <person name="Riley R."/>
            <person name="Tritt A."/>
            <person name="Adam C."/>
            <person name="Daum C."/>
            <person name="Floudas D."/>
            <person name="Sun H."/>
            <person name="Yadav J.S."/>
            <person name="Pangilinan J."/>
            <person name="Larsson K.H."/>
            <person name="Matsuura K."/>
            <person name="Barry K."/>
            <person name="Labutti K."/>
            <person name="Kuo R."/>
            <person name="Ohm R.A."/>
            <person name="Bhattacharya S.S."/>
            <person name="Shirouzu T."/>
            <person name="Yoshinaga Y."/>
            <person name="Martin F.M."/>
            <person name="Grigoriev I.V."/>
            <person name="Hibbett D.S."/>
        </authorList>
    </citation>
    <scope>NUCLEOTIDE SEQUENCE [LARGE SCALE GENOMIC DNA]</scope>
    <source>
        <strain evidence="2 3">CBS 109695</strain>
    </source>
</reference>
<dbReference type="AlphaFoldDB" id="A0A167WMU7"/>
<proteinExistence type="predicted"/>
<dbReference type="OrthoDB" id="3022382at2759"/>
<dbReference type="EMBL" id="KV417795">
    <property type="protein sequence ID" value="KZP06280.1"/>
    <property type="molecule type" value="Genomic_DNA"/>
</dbReference>
<sequence>MEKMTKIGVDIKAEHQTLGAAKHQLAQKVHKSTSTLLAVPRYADLLEDQENKDESEQGRMLVNSRQGWRTKMAKWVSEARDAEAAEHSDDEDDTIPSLRGPNHSDGN</sequence>
<gene>
    <name evidence="2" type="ORF">FIBSPDRAFT_902908</name>
</gene>
<organism evidence="2 3">
    <name type="scientific">Athelia psychrophila</name>
    <dbReference type="NCBI Taxonomy" id="1759441"/>
    <lineage>
        <taxon>Eukaryota</taxon>
        <taxon>Fungi</taxon>
        <taxon>Dikarya</taxon>
        <taxon>Basidiomycota</taxon>
        <taxon>Agaricomycotina</taxon>
        <taxon>Agaricomycetes</taxon>
        <taxon>Agaricomycetidae</taxon>
        <taxon>Atheliales</taxon>
        <taxon>Atheliaceae</taxon>
        <taxon>Athelia</taxon>
    </lineage>
</organism>
<dbReference type="Proteomes" id="UP000076532">
    <property type="component" value="Unassembled WGS sequence"/>
</dbReference>
<accession>A0A167WMU7</accession>
<evidence type="ECO:0000313" key="3">
    <source>
        <dbReference type="Proteomes" id="UP000076532"/>
    </source>
</evidence>
<name>A0A167WMU7_9AGAM</name>
<evidence type="ECO:0000256" key="1">
    <source>
        <dbReference type="SAM" id="MobiDB-lite"/>
    </source>
</evidence>
<protein>
    <submittedName>
        <fullName evidence="2">Uncharacterized protein</fullName>
    </submittedName>
</protein>
<feature type="region of interest" description="Disordered" evidence="1">
    <location>
        <begin position="78"/>
        <end position="107"/>
    </location>
</feature>
<keyword evidence="3" id="KW-1185">Reference proteome</keyword>
<feature type="compositionally biased region" description="Basic and acidic residues" evidence="1">
    <location>
        <begin position="78"/>
        <end position="87"/>
    </location>
</feature>